<organism evidence="8 9">
    <name type="scientific">Thioalkalivibrio halophilus</name>
    <dbReference type="NCBI Taxonomy" id="252474"/>
    <lineage>
        <taxon>Bacteria</taxon>
        <taxon>Pseudomonadati</taxon>
        <taxon>Pseudomonadota</taxon>
        <taxon>Gammaproteobacteria</taxon>
        <taxon>Chromatiales</taxon>
        <taxon>Ectothiorhodospiraceae</taxon>
        <taxon>Thioalkalivibrio</taxon>
    </lineage>
</organism>
<dbReference type="GO" id="GO:0004252">
    <property type="term" value="F:serine-type endopeptidase activity"/>
    <property type="evidence" value="ECO:0007669"/>
    <property type="project" value="UniProtKB-UniRule"/>
</dbReference>
<evidence type="ECO:0000256" key="6">
    <source>
        <dbReference type="SAM" id="MobiDB-lite"/>
    </source>
</evidence>
<feature type="domain" description="Peptidase S8/S53" evidence="7">
    <location>
        <begin position="302"/>
        <end position="569"/>
    </location>
</feature>
<feature type="active site" description="Charge relay system" evidence="5">
    <location>
        <position position="311"/>
    </location>
</feature>
<sequence>MSGTIRTAALHRVDSDTNDPESTPGDNNTPATAQPLPVPSITGGFVAAPGTLSRFGPAGDEWDFYSVELEAGQQALLHFPSSRSINLDLLLLDASEKVIDASRGTRHSERVVAPEDGEYFVAVEARRGTAGYQLRIDGPWQTPSISAMASPSPRASEAFAPGEVIVHTRTEISTAGRAPDDTPATAMAAEAGLQALAGATSREQLWRIPEGRAELALSALGAPPASGPHPARGWADRATEARDRTLRVIQALQNHPEVVSAAPNYYVTAQNLPDDPRQSEQWFHDTIELPEAWDITTGGSAGEDVIVAIIDTGLHRDHEDMDSGRLLPGQTFLQDDDPGDIRPHGTHVTGIIGAHTDNGIGVAGISWHAELMPVRTLDGDGRGTVYDMLQGVRYAAGLDNDSGEKPDRPADIINLSLGQEGGTPSETAADLFHEVRELDILTVASTGNSGAEDIALPADYADVLAVGATDRDDRRAPYSNYGTGLDLVAPGGLMTSAGDPDGILSTWEPDTYAFKQGTSMATAVVSGTLALGRAVNPDLGPPGVRYLLETGELTEDLGAQGWEPETGWGRIDAHRTVQAFADFDADDLPPRLSAQPPGLAFGYTQSVQELELRNSGTGDLALDEIGVTAEWLQIEPRRIDDDGLGVYELRASRERVDPGRHTARIEASADNGDRVEIPVELHAASPDPEHDTVGRVVVELHDANETLVARTTASREDGAYRYRFTGIAEGEYRVTATTRMTGSSVTCGATEACGTWPSTLRPADLELDRDRHDVDFRIAWPPEITP</sequence>
<dbReference type="InterPro" id="IPR022398">
    <property type="entry name" value="Peptidase_S8_His-AS"/>
</dbReference>
<dbReference type="AlphaFoldDB" id="A0A1V2ZVI0"/>
<dbReference type="EMBL" id="MUZR01000061">
    <property type="protein sequence ID" value="OOC09138.1"/>
    <property type="molecule type" value="Genomic_DNA"/>
</dbReference>
<dbReference type="GO" id="GO:0006508">
    <property type="term" value="P:proteolysis"/>
    <property type="evidence" value="ECO:0007669"/>
    <property type="project" value="UniProtKB-KW"/>
</dbReference>
<protein>
    <recommendedName>
        <fullName evidence="7">Peptidase S8/S53 domain-containing protein</fullName>
    </recommendedName>
</protein>
<gene>
    <name evidence="8" type="ORF">B1A74_12625</name>
</gene>
<keyword evidence="9" id="KW-1185">Reference proteome</keyword>
<comment type="caution">
    <text evidence="8">The sequence shown here is derived from an EMBL/GenBank/DDBJ whole genome shotgun (WGS) entry which is preliminary data.</text>
</comment>
<evidence type="ECO:0000259" key="7">
    <source>
        <dbReference type="Pfam" id="PF00082"/>
    </source>
</evidence>
<dbReference type="Gene3D" id="2.60.120.380">
    <property type="match status" value="1"/>
</dbReference>
<evidence type="ECO:0000313" key="8">
    <source>
        <dbReference type="EMBL" id="OOC09138.1"/>
    </source>
</evidence>
<keyword evidence="2 5" id="KW-0645">Protease</keyword>
<reference evidence="8 9" key="1">
    <citation type="submission" date="2017-02" db="EMBL/GenBank/DDBJ databases">
        <title>Genomic diversity within the haloalkaliphilic genus Thioalkalivibrio.</title>
        <authorList>
            <person name="Ahn A.-C."/>
            <person name="Meier-Kolthoff J."/>
            <person name="Overmars L."/>
            <person name="Richter M."/>
            <person name="Woyke T."/>
            <person name="Sorokin D.Y."/>
            <person name="Muyzer G."/>
        </authorList>
    </citation>
    <scope>NUCLEOTIDE SEQUENCE [LARGE SCALE GENOMIC DNA]</scope>
    <source>
        <strain evidence="8 9">HL17</strain>
    </source>
</reference>
<keyword evidence="4 5" id="KW-0720">Serine protease</keyword>
<comment type="similarity">
    <text evidence="1 5">Belongs to the peptidase S8 family.</text>
</comment>
<evidence type="ECO:0000256" key="2">
    <source>
        <dbReference type="ARBA" id="ARBA00022670"/>
    </source>
</evidence>
<dbReference type="InterPro" id="IPR036852">
    <property type="entry name" value="Peptidase_S8/S53_dom_sf"/>
</dbReference>
<dbReference type="InterPro" id="IPR015500">
    <property type="entry name" value="Peptidase_S8_subtilisin-rel"/>
</dbReference>
<evidence type="ECO:0000256" key="4">
    <source>
        <dbReference type="ARBA" id="ARBA00022825"/>
    </source>
</evidence>
<dbReference type="PROSITE" id="PS00136">
    <property type="entry name" value="SUBTILASE_ASP"/>
    <property type="match status" value="1"/>
</dbReference>
<evidence type="ECO:0000256" key="5">
    <source>
        <dbReference type="PROSITE-ProRule" id="PRU01240"/>
    </source>
</evidence>
<feature type="compositionally biased region" description="Polar residues" evidence="6">
    <location>
        <begin position="20"/>
        <end position="32"/>
    </location>
</feature>
<dbReference type="PROSITE" id="PS51892">
    <property type="entry name" value="SUBTILASE"/>
    <property type="match status" value="1"/>
</dbReference>
<dbReference type="PANTHER" id="PTHR43806">
    <property type="entry name" value="PEPTIDASE S8"/>
    <property type="match status" value="1"/>
</dbReference>
<feature type="active site" description="Charge relay system" evidence="5">
    <location>
        <position position="519"/>
    </location>
</feature>
<evidence type="ECO:0000256" key="1">
    <source>
        <dbReference type="ARBA" id="ARBA00011073"/>
    </source>
</evidence>
<feature type="active site" description="Charge relay system" evidence="5">
    <location>
        <position position="344"/>
    </location>
</feature>
<dbReference type="Pfam" id="PF00082">
    <property type="entry name" value="Peptidase_S8"/>
    <property type="match status" value="1"/>
</dbReference>
<evidence type="ECO:0000313" key="9">
    <source>
        <dbReference type="Proteomes" id="UP000189177"/>
    </source>
</evidence>
<dbReference type="PRINTS" id="PR00723">
    <property type="entry name" value="SUBTILISIN"/>
</dbReference>
<accession>A0A1V2ZVI0</accession>
<feature type="region of interest" description="Disordered" evidence="6">
    <location>
        <begin position="1"/>
        <end position="40"/>
    </location>
</feature>
<proteinExistence type="inferred from homology"/>
<dbReference type="SUPFAM" id="SSF117074">
    <property type="entry name" value="Hypothetical protein PA1324"/>
    <property type="match status" value="1"/>
</dbReference>
<dbReference type="PROSITE" id="PS00137">
    <property type="entry name" value="SUBTILASE_HIS"/>
    <property type="match status" value="1"/>
</dbReference>
<dbReference type="Gene3D" id="2.60.40.10">
    <property type="entry name" value="Immunoglobulins"/>
    <property type="match status" value="1"/>
</dbReference>
<dbReference type="InterPro" id="IPR000209">
    <property type="entry name" value="Peptidase_S8/S53_dom"/>
</dbReference>
<evidence type="ECO:0000256" key="3">
    <source>
        <dbReference type="ARBA" id="ARBA00022801"/>
    </source>
</evidence>
<dbReference type="PANTHER" id="PTHR43806:SF11">
    <property type="entry name" value="CEREVISIN-RELATED"/>
    <property type="match status" value="1"/>
</dbReference>
<dbReference type="Proteomes" id="UP000189177">
    <property type="component" value="Unassembled WGS sequence"/>
</dbReference>
<keyword evidence="3 5" id="KW-0378">Hydrolase</keyword>
<dbReference type="STRING" id="252474.B1A74_12625"/>
<dbReference type="SUPFAM" id="SSF52743">
    <property type="entry name" value="Subtilisin-like"/>
    <property type="match status" value="1"/>
</dbReference>
<dbReference type="InterPro" id="IPR023827">
    <property type="entry name" value="Peptidase_S8_Asp-AS"/>
</dbReference>
<dbReference type="InterPro" id="IPR050131">
    <property type="entry name" value="Peptidase_S8_subtilisin-like"/>
</dbReference>
<dbReference type="InterPro" id="IPR013783">
    <property type="entry name" value="Ig-like_fold"/>
</dbReference>
<dbReference type="Gene3D" id="3.40.50.200">
    <property type="entry name" value="Peptidase S8/S53 domain"/>
    <property type="match status" value="1"/>
</dbReference>
<name>A0A1V2ZVI0_9GAMM</name>